<dbReference type="EMBL" id="PKMF04000091">
    <property type="protein sequence ID" value="KAK7851146.1"/>
    <property type="molecule type" value="Genomic_DNA"/>
</dbReference>
<dbReference type="PANTHER" id="PTHR13520">
    <property type="entry name" value="RAD50-INTERACTING PROTEIN 1 RINT-1"/>
    <property type="match status" value="1"/>
</dbReference>
<proteinExistence type="predicted"/>
<sequence length="147" mass="15836">MDYEDSFQTLPASNTLSSSVLSFLNDKFRARTDLAGAPALVSELRTRCSDLDRTLTDLNRSLGASLVAYASFSDRFDAVFDDLSAKLIRLRSSTCSPTSSFSDGGGEGNGKAEKILGEELPALAKEVARVETVRIYADGVCILDIVE</sequence>
<dbReference type="PANTHER" id="PTHR13520:SF1">
    <property type="entry name" value="RINT1-LIKE PROTEIN MAG2"/>
    <property type="match status" value="1"/>
</dbReference>
<dbReference type="GO" id="GO:0006888">
    <property type="term" value="P:endoplasmic reticulum to Golgi vesicle-mediated transport"/>
    <property type="evidence" value="ECO:0007669"/>
    <property type="project" value="InterPro"/>
</dbReference>
<accession>A0AAW0LJC4</accession>
<dbReference type="GO" id="GO:0070939">
    <property type="term" value="C:Dsl1/NZR complex"/>
    <property type="evidence" value="ECO:0007669"/>
    <property type="project" value="InterPro"/>
</dbReference>
<keyword evidence="2" id="KW-1185">Reference proteome</keyword>
<reference evidence="1 2" key="1">
    <citation type="journal article" date="2018" name="Sci. Data">
        <title>The draft genome sequence of cork oak.</title>
        <authorList>
            <person name="Ramos A.M."/>
            <person name="Usie A."/>
            <person name="Barbosa P."/>
            <person name="Barros P.M."/>
            <person name="Capote T."/>
            <person name="Chaves I."/>
            <person name="Simoes F."/>
            <person name="Abreu I."/>
            <person name="Carrasquinho I."/>
            <person name="Faro C."/>
            <person name="Guimaraes J.B."/>
            <person name="Mendonca D."/>
            <person name="Nobrega F."/>
            <person name="Rodrigues L."/>
            <person name="Saibo N.J.M."/>
            <person name="Varela M.C."/>
            <person name="Egas C."/>
            <person name="Matos J."/>
            <person name="Miguel C.M."/>
            <person name="Oliveira M.M."/>
            <person name="Ricardo C.P."/>
            <person name="Goncalves S."/>
        </authorList>
    </citation>
    <scope>NUCLEOTIDE SEQUENCE [LARGE SCALE GENOMIC DNA]</scope>
    <source>
        <strain evidence="2">cv. HL8</strain>
    </source>
</reference>
<evidence type="ECO:0000313" key="2">
    <source>
        <dbReference type="Proteomes" id="UP000237347"/>
    </source>
</evidence>
<gene>
    <name evidence="1" type="primary">MAG2_1</name>
    <name evidence="1" type="ORF">CFP56_042935</name>
</gene>
<dbReference type="GO" id="GO:0006890">
    <property type="term" value="P:retrograde vesicle-mediated transport, Golgi to endoplasmic reticulum"/>
    <property type="evidence" value="ECO:0007669"/>
    <property type="project" value="InterPro"/>
</dbReference>
<dbReference type="Proteomes" id="UP000237347">
    <property type="component" value="Unassembled WGS sequence"/>
</dbReference>
<protein>
    <submittedName>
        <fullName evidence="1">Rint1-like protein mag2</fullName>
    </submittedName>
</protein>
<evidence type="ECO:0000313" key="1">
    <source>
        <dbReference type="EMBL" id="KAK7851146.1"/>
    </source>
</evidence>
<comment type="caution">
    <text evidence="1">The sequence shown here is derived from an EMBL/GenBank/DDBJ whole genome shotgun (WGS) entry which is preliminary data.</text>
</comment>
<dbReference type="GO" id="GO:0060628">
    <property type="term" value="P:regulation of ER to Golgi vesicle-mediated transport"/>
    <property type="evidence" value="ECO:0007669"/>
    <property type="project" value="TreeGrafter"/>
</dbReference>
<dbReference type="InterPro" id="IPR007528">
    <property type="entry name" value="RINT1_Tip20"/>
</dbReference>
<dbReference type="AlphaFoldDB" id="A0AAW0LJC4"/>
<organism evidence="1 2">
    <name type="scientific">Quercus suber</name>
    <name type="common">Cork oak</name>
    <dbReference type="NCBI Taxonomy" id="58331"/>
    <lineage>
        <taxon>Eukaryota</taxon>
        <taxon>Viridiplantae</taxon>
        <taxon>Streptophyta</taxon>
        <taxon>Embryophyta</taxon>
        <taxon>Tracheophyta</taxon>
        <taxon>Spermatophyta</taxon>
        <taxon>Magnoliopsida</taxon>
        <taxon>eudicotyledons</taxon>
        <taxon>Gunneridae</taxon>
        <taxon>Pentapetalae</taxon>
        <taxon>rosids</taxon>
        <taxon>fabids</taxon>
        <taxon>Fagales</taxon>
        <taxon>Fagaceae</taxon>
        <taxon>Quercus</taxon>
    </lineage>
</organism>
<name>A0AAW0LJC4_QUESU</name>